<feature type="domain" description="CBS" evidence="19">
    <location>
        <begin position="318"/>
        <end position="379"/>
    </location>
</feature>
<keyword evidence="6 14" id="KW-0479">Metal-binding</keyword>
<keyword evidence="11 14" id="KW-0482">Metalloprotease</keyword>
<dbReference type="GeneID" id="30416635"/>
<evidence type="ECO:0000256" key="5">
    <source>
        <dbReference type="ARBA" id="ARBA00022692"/>
    </source>
</evidence>
<feature type="domain" description="CBS" evidence="19">
    <location>
        <begin position="254"/>
        <end position="311"/>
    </location>
</feature>
<evidence type="ECO:0000256" key="15">
    <source>
        <dbReference type="PIRSR" id="PIRSR006404-1"/>
    </source>
</evidence>
<feature type="transmembrane region" description="Helical" evidence="14">
    <location>
        <begin position="150"/>
        <end position="170"/>
    </location>
</feature>
<dbReference type="Proteomes" id="UP000185608">
    <property type="component" value="Chromosome"/>
</dbReference>
<feature type="region of interest" description="Disordered" evidence="18">
    <location>
        <begin position="373"/>
        <end position="399"/>
    </location>
</feature>
<evidence type="ECO:0000256" key="1">
    <source>
        <dbReference type="ARBA" id="ARBA00004651"/>
    </source>
</evidence>
<dbReference type="GO" id="GO:0006508">
    <property type="term" value="P:proteolysis"/>
    <property type="evidence" value="ECO:0007669"/>
    <property type="project" value="UniProtKB-KW"/>
</dbReference>
<protein>
    <recommendedName>
        <fullName evidence="14">Zinc metalloprotease</fullName>
    </recommendedName>
</protein>
<dbReference type="InterPro" id="IPR008915">
    <property type="entry name" value="Peptidase_M50"/>
</dbReference>
<keyword evidence="13 14" id="KW-0472">Membrane</keyword>
<feature type="binding site" evidence="16">
    <location>
        <position position="83"/>
    </location>
    <ligand>
        <name>Zn(2+)</name>
        <dbReference type="ChEBI" id="CHEBI:29105"/>
        <note>catalytic</note>
    </ligand>
</feature>
<keyword evidence="4 14" id="KW-0645">Protease</keyword>
<dbReference type="KEGG" id="halh:HTSR_0109"/>
<dbReference type="PATRIC" id="fig|1855411.3.peg.108"/>
<evidence type="ECO:0000313" key="23">
    <source>
        <dbReference type="Proteomes" id="UP000186165"/>
    </source>
</evidence>
<evidence type="ECO:0000256" key="8">
    <source>
        <dbReference type="ARBA" id="ARBA00022801"/>
    </source>
</evidence>
<feature type="transmembrane region" description="Helical" evidence="14">
    <location>
        <begin position="90"/>
        <end position="108"/>
    </location>
</feature>
<dbReference type="PROSITE" id="PS51371">
    <property type="entry name" value="CBS"/>
    <property type="match status" value="2"/>
</dbReference>
<keyword evidence="9 14" id="KW-0862">Zinc</keyword>
<evidence type="ECO:0000256" key="14">
    <source>
        <dbReference type="PIRNR" id="PIRNR006404"/>
    </source>
</evidence>
<dbReference type="Pfam" id="PF00571">
    <property type="entry name" value="CBS"/>
    <property type="match status" value="2"/>
</dbReference>
<dbReference type="Proteomes" id="UP000186165">
    <property type="component" value="Chromosome"/>
</dbReference>
<organism evidence="20 22">
    <name type="scientific">Halodesulfurarchaeum formicicum</name>
    <dbReference type="NCBI Taxonomy" id="1873524"/>
    <lineage>
        <taxon>Archaea</taxon>
        <taxon>Methanobacteriati</taxon>
        <taxon>Methanobacteriota</taxon>
        <taxon>Stenosarchaea group</taxon>
        <taxon>Halobacteria</taxon>
        <taxon>Halobacteriales</taxon>
        <taxon>Halobacteriaceae</taxon>
        <taxon>Halodesulfurarchaeum</taxon>
    </lineage>
</organism>
<dbReference type="SUPFAM" id="SSF54631">
    <property type="entry name" value="CBS-domain pair"/>
    <property type="match status" value="1"/>
</dbReference>
<evidence type="ECO:0000256" key="17">
    <source>
        <dbReference type="PROSITE-ProRule" id="PRU00703"/>
    </source>
</evidence>
<dbReference type="RefSeq" id="WP_070364097.1">
    <property type="nucleotide sequence ID" value="NZ_CP016070.1"/>
</dbReference>
<gene>
    <name evidence="21" type="ORF">HSR6_0108</name>
    <name evidence="20" type="ORF">HTSR_0109</name>
</gene>
<evidence type="ECO:0000256" key="7">
    <source>
        <dbReference type="ARBA" id="ARBA00022737"/>
    </source>
</evidence>
<dbReference type="CDD" id="cd06164">
    <property type="entry name" value="S2P-M50_SpoIVFB_CBS"/>
    <property type="match status" value="1"/>
</dbReference>
<dbReference type="InterPro" id="IPR016483">
    <property type="entry name" value="UCP006404_Pept_M50_CBS"/>
</dbReference>
<dbReference type="GO" id="GO:0008237">
    <property type="term" value="F:metallopeptidase activity"/>
    <property type="evidence" value="ECO:0007669"/>
    <property type="project" value="UniProtKB-UniRule"/>
</dbReference>
<evidence type="ECO:0000256" key="13">
    <source>
        <dbReference type="ARBA" id="ARBA00023136"/>
    </source>
</evidence>
<dbReference type="GO" id="GO:0046872">
    <property type="term" value="F:metal ion binding"/>
    <property type="evidence" value="ECO:0007669"/>
    <property type="project" value="UniProtKB-UniRule"/>
</dbReference>
<evidence type="ECO:0000256" key="12">
    <source>
        <dbReference type="ARBA" id="ARBA00023122"/>
    </source>
</evidence>
<evidence type="ECO:0000256" key="10">
    <source>
        <dbReference type="ARBA" id="ARBA00022989"/>
    </source>
</evidence>
<feature type="transmembrane region" description="Helical" evidence="14">
    <location>
        <begin position="52"/>
        <end position="78"/>
    </location>
</feature>
<dbReference type="InterPro" id="IPR046342">
    <property type="entry name" value="CBS_dom_sf"/>
</dbReference>
<dbReference type="PIRSF" id="PIRSF006404">
    <property type="entry name" value="UCP006404_Pept_M50_CBS"/>
    <property type="match status" value="1"/>
</dbReference>
<evidence type="ECO:0000256" key="11">
    <source>
        <dbReference type="ARBA" id="ARBA00023049"/>
    </source>
</evidence>
<keyword evidence="10 14" id="KW-1133">Transmembrane helix</keyword>
<reference evidence="20 22" key="1">
    <citation type="submission" date="2016-06" db="EMBL/GenBank/DDBJ databases">
        <title>Discovery of anaerobic lithoheterotrophic haloarchaeon capable of sulfur respiration by hydrogen and formate.</title>
        <authorList>
            <person name="Sorokin D.Y."/>
            <person name="Kublanov I.V."/>
            <person name="Roman P."/>
            <person name="Sinninghe Damste J.S."/>
            <person name="Golyshin P.N."/>
            <person name="Rojo D."/>
            <person name="Ciordia S."/>
            <person name="Mena Md.C."/>
            <person name="Ferrer M."/>
            <person name="Smedile F."/>
            <person name="Messina E."/>
            <person name="La Cono V."/>
            <person name="Yakimov M.M."/>
        </authorList>
    </citation>
    <scope>NUCLEOTIDE SEQUENCE [LARGE SCALE GENOMIC DNA]</scope>
    <source>
        <strain evidence="20 22">HTSR1</strain>
    </source>
</reference>
<dbReference type="GO" id="GO:0005886">
    <property type="term" value="C:plasma membrane"/>
    <property type="evidence" value="ECO:0007669"/>
    <property type="project" value="UniProtKB-SubCell"/>
</dbReference>
<sequence>MRSFKIGSAFGIPVKLNITFLLVLPIFAWLIGSQVGELVALLNQLWGLELDAAILTAGSMPAIVGMAAAIGLFAGVLLHEFGHALVAMHYGFPIESITLWFLGGIAQLSEQPEDWRTELLIAIAGPIVSVGLGVGLWIVLVLLPMGPDVLLFLLAYLALINIALAVFNMLPGFPMDGGRVLRALLARKRSFARATQLAAEVGKGVAILMGIAGLFGGNIILIGIAFFIYIGAAGESQQTTLKAAFEGVTVADIMTPAESVSTVEPETTVADLVEKMFRERHTGFPVERGEEIVGVVTLSDARQIDPVERDAHRVADVMTTDLHSVEVHANAATALERMQQEKIGRLLVVDEHNELAGLISRTDLMTAFEIIKSSGGNPSQRGAAVKDRFAEESPEAPRW</sequence>
<dbReference type="PANTHER" id="PTHR39188">
    <property type="entry name" value="MEMBRANE-ASSOCIATED ZINC METALLOPROTEASE M50B"/>
    <property type="match status" value="1"/>
</dbReference>
<accession>A0A1J1AA19</accession>
<dbReference type="Gene3D" id="3.10.580.10">
    <property type="entry name" value="CBS-domain"/>
    <property type="match status" value="1"/>
</dbReference>
<evidence type="ECO:0000256" key="16">
    <source>
        <dbReference type="PIRSR" id="PIRSR006404-2"/>
    </source>
</evidence>
<dbReference type="OrthoDB" id="12044at2157"/>
<accession>A0A1D8S1T5</accession>
<dbReference type="SMART" id="SM00116">
    <property type="entry name" value="CBS"/>
    <property type="match status" value="2"/>
</dbReference>
<keyword evidence="7" id="KW-0677">Repeat</keyword>
<feature type="binding site" evidence="16">
    <location>
        <position position="176"/>
    </location>
    <ligand>
        <name>Zn(2+)</name>
        <dbReference type="ChEBI" id="CHEBI:29105"/>
        <note>catalytic</note>
    </ligand>
</feature>
<keyword evidence="5 14" id="KW-0812">Transmembrane</keyword>
<dbReference type="CDD" id="cd04801">
    <property type="entry name" value="CBS_pair_peptidase_M50"/>
    <property type="match status" value="1"/>
</dbReference>
<evidence type="ECO:0000256" key="2">
    <source>
        <dbReference type="ARBA" id="ARBA00007931"/>
    </source>
</evidence>
<evidence type="ECO:0000313" key="20">
    <source>
        <dbReference type="EMBL" id="AOW79318.1"/>
    </source>
</evidence>
<dbReference type="PANTHER" id="PTHR39188:SF3">
    <property type="entry name" value="STAGE IV SPORULATION PROTEIN FB"/>
    <property type="match status" value="1"/>
</dbReference>
<evidence type="ECO:0000256" key="4">
    <source>
        <dbReference type="ARBA" id="ARBA00022670"/>
    </source>
</evidence>
<proteinExistence type="inferred from homology"/>
<reference evidence="21" key="3">
    <citation type="journal article" date="2017" name="ISME J.">
        <title>Discovery of anaerobic lithoheterotrophic haloarchaea, ubiquitous in hypersaline habitats.</title>
        <authorList>
            <person name="Sorokin D.Y."/>
            <person name="Messina E."/>
            <person name="Smedile F."/>
            <person name="Roman P."/>
            <person name="Damste J.S.S."/>
            <person name="Ciordia S."/>
            <person name="Mena M.C."/>
            <person name="Ferrer M."/>
            <person name="Golyshin P.N."/>
            <person name="Kublanov I.V."/>
            <person name="Samarov N.I."/>
            <person name="Toshchakov S.V."/>
            <person name="La Cono V."/>
            <person name="Yakimov M.M."/>
        </authorList>
    </citation>
    <scope>NUCLEOTIDE SEQUENCE</scope>
    <source>
        <strain evidence="21">HSR6</strain>
    </source>
</reference>
<keyword evidence="12 17" id="KW-0129">CBS domain</keyword>
<reference evidence="23" key="2">
    <citation type="submission" date="2016-08" db="EMBL/GenBank/DDBJ databases">
        <title>Discovery of first anaerobic lithoheterotrophic haloarchae widely represented in hypersaline habitats.</title>
        <authorList>
            <person name="Sorokin D.Y."/>
            <person name="Kublanov I.V."/>
            <person name="Roman P."/>
            <person name="Sinninghe Damste J.S."/>
            <person name="Golyshin P.N."/>
            <person name="Rojo D."/>
            <person name="Ciordia S."/>
            <person name="Mena Md.C."/>
            <person name="Ferrer M."/>
            <person name="Smedile F."/>
            <person name="Messina E."/>
            <person name="La Cono V."/>
            <person name="Yakimov M.M."/>
        </authorList>
    </citation>
    <scope>NUCLEOTIDE SEQUENCE [LARGE SCALE GENOMIC DNA]</scope>
    <source>
        <strain evidence="23">HSR6</strain>
    </source>
</reference>
<feature type="active site" evidence="15">
    <location>
        <position position="80"/>
    </location>
</feature>
<feature type="transmembrane region" description="Helical" evidence="14">
    <location>
        <begin position="205"/>
        <end position="232"/>
    </location>
</feature>
<feature type="transmembrane region" description="Helical" evidence="14">
    <location>
        <begin position="120"/>
        <end position="143"/>
    </location>
</feature>
<dbReference type="EMBL" id="CP016804">
    <property type="protein sequence ID" value="APE94583.1"/>
    <property type="molecule type" value="Genomic_DNA"/>
</dbReference>
<keyword evidence="8 14" id="KW-0378">Hydrolase</keyword>
<dbReference type="InterPro" id="IPR000644">
    <property type="entry name" value="CBS_dom"/>
</dbReference>
<comment type="subcellular location">
    <subcellularLocation>
        <location evidence="1 14">Cell membrane</location>
        <topology evidence="1 14">Multi-pass membrane protein</topology>
    </subcellularLocation>
</comment>
<feature type="transmembrane region" description="Helical" evidence="14">
    <location>
        <begin position="12"/>
        <end position="32"/>
    </location>
</feature>
<dbReference type="EMBL" id="CP016070">
    <property type="protein sequence ID" value="AOW79318.1"/>
    <property type="molecule type" value="Genomic_DNA"/>
</dbReference>
<evidence type="ECO:0000259" key="19">
    <source>
        <dbReference type="PROSITE" id="PS51371"/>
    </source>
</evidence>
<dbReference type="Pfam" id="PF02163">
    <property type="entry name" value="Peptidase_M50"/>
    <property type="match status" value="2"/>
</dbReference>
<feature type="compositionally biased region" description="Basic and acidic residues" evidence="18">
    <location>
        <begin position="384"/>
        <end position="399"/>
    </location>
</feature>
<evidence type="ECO:0000313" key="21">
    <source>
        <dbReference type="EMBL" id="APE94583.1"/>
    </source>
</evidence>
<dbReference type="AlphaFoldDB" id="A0A1D8S1T5"/>
<keyword evidence="3 14" id="KW-1003">Cell membrane</keyword>
<evidence type="ECO:0000256" key="6">
    <source>
        <dbReference type="ARBA" id="ARBA00022723"/>
    </source>
</evidence>
<comment type="similarity">
    <text evidence="2 14">Belongs to the peptidase M50B family.</text>
</comment>
<name>A0A1D8S1T5_9EURY</name>
<evidence type="ECO:0000256" key="9">
    <source>
        <dbReference type="ARBA" id="ARBA00022833"/>
    </source>
</evidence>
<keyword evidence="23" id="KW-1185">Reference proteome</keyword>
<comment type="cofactor">
    <cofactor evidence="14 16">
        <name>Zn(2+)</name>
        <dbReference type="ChEBI" id="CHEBI:29105"/>
    </cofactor>
    <text evidence="14 16">Binds 1 zinc ion per subunit.</text>
</comment>
<evidence type="ECO:0000256" key="3">
    <source>
        <dbReference type="ARBA" id="ARBA00022475"/>
    </source>
</evidence>
<evidence type="ECO:0000256" key="18">
    <source>
        <dbReference type="SAM" id="MobiDB-lite"/>
    </source>
</evidence>
<dbReference type="KEGG" id="hhsr:HSR6_0108"/>
<evidence type="ECO:0000313" key="22">
    <source>
        <dbReference type="Proteomes" id="UP000185608"/>
    </source>
</evidence>
<feature type="binding site" evidence="16">
    <location>
        <position position="79"/>
    </location>
    <ligand>
        <name>Zn(2+)</name>
        <dbReference type="ChEBI" id="CHEBI:29105"/>
        <note>catalytic</note>
    </ligand>
</feature>
<dbReference type="STRING" id="1873524.HSR6_0108"/>